<keyword evidence="4" id="KW-0479">Metal-binding</keyword>
<dbReference type="InterPro" id="IPR033749">
    <property type="entry name" value="Polyprenyl_synt_CS"/>
</dbReference>
<evidence type="ECO:0000256" key="1">
    <source>
        <dbReference type="ARBA" id="ARBA00001946"/>
    </source>
</evidence>
<evidence type="ECO:0000313" key="8">
    <source>
        <dbReference type="Proteomes" id="UP000582837"/>
    </source>
</evidence>
<evidence type="ECO:0000256" key="2">
    <source>
        <dbReference type="ARBA" id="ARBA00006706"/>
    </source>
</evidence>
<keyword evidence="8" id="KW-1185">Reference proteome</keyword>
<dbReference type="SUPFAM" id="SSF48576">
    <property type="entry name" value="Terpenoid synthases"/>
    <property type="match status" value="1"/>
</dbReference>
<evidence type="ECO:0000256" key="3">
    <source>
        <dbReference type="ARBA" id="ARBA00022679"/>
    </source>
</evidence>
<evidence type="ECO:0000256" key="6">
    <source>
        <dbReference type="RuleBase" id="RU004466"/>
    </source>
</evidence>
<protein>
    <submittedName>
        <fullName evidence="7">Octaprenyl-diphosphate synthase</fullName>
        <ecNumber evidence="7">2.5.1.90</ecNumber>
    </submittedName>
</protein>
<dbReference type="SFLD" id="SFLDS00005">
    <property type="entry name" value="Isoprenoid_Synthase_Type_I"/>
    <property type="match status" value="1"/>
</dbReference>
<comment type="cofactor">
    <cofactor evidence="1">
        <name>Mg(2+)</name>
        <dbReference type="ChEBI" id="CHEBI:18420"/>
    </cofactor>
</comment>
<dbReference type="PROSITE" id="PS00444">
    <property type="entry name" value="POLYPRENYL_SYNTHASE_2"/>
    <property type="match status" value="1"/>
</dbReference>
<gene>
    <name evidence="7" type="ORF">HNQ61_000405</name>
</gene>
<sequence>MSARTAVPHLADIQGPIQGRLDAVVDEIRRIVVSDFAPVETVNEYLMKIRGKLFRPGLMLLCDELNGAPTPHAETLAAIIELVHLATLVHDDAVDHSVLRRGMPTVNALWSHQVAIIMGDYLYSRSISEITRLGNIEYIQVIAEAATAMTVGEMRQLSSHDALDFSEADYNRLIEAKTASLMAAACELGALTGAPEHRDRLRTFGHELGMAFQVADDLLDYTADSAVTGKPTGLDLREHKVTLPLIHALPLFSAQERARVDALFADPEPSDESIAEVVRAVRDRGGLDFAHGRALEYAQRAERALEGLPEGPALEALRAGIVYAIERRR</sequence>
<reference evidence="7 8" key="1">
    <citation type="submission" date="2020-08" db="EMBL/GenBank/DDBJ databases">
        <title>Genomic Encyclopedia of Type Strains, Phase IV (KMG-IV): sequencing the most valuable type-strain genomes for metagenomic binning, comparative biology and taxonomic classification.</title>
        <authorList>
            <person name="Goeker M."/>
        </authorList>
    </citation>
    <scope>NUCLEOTIDE SEQUENCE [LARGE SCALE GENOMIC DNA]</scope>
    <source>
        <strain evidence="7 8">DSM 29007</strain>
    </source>
</reference>
<evidence type="ECO:0000313" key="7">
    <source>
        <dbReference type="EMBL" id="MBB6068794.1"/>
    </source>
</evidence>
<dbReference type="EMBL" id="JACHIA010000001">
    <property type="protein sequence ID" value="MBB6068794.1"/>
    <property type="molecule type" value="Genomic_DNA"/>
</dbReference>
<dbReference type="RefSeq" id="WP_170031189.1">
    <property type="nucleotide sequence ID" value="NZ_JABDTL010000001.1"/>
</dbReference>
<dbReference type="AlphaFoldDB" id="A0A841GUK7"/>
<evidence type="ECO:0000256" key="4">
    <source>
        <dbReference type="ARBA" id="ARBA00022723"/>
    </source>
</evidence>
<comment type="caution">
    <text evidence="7">The sequence shown here is derived from an EMBL/GenBank/DDBJ whole genome shotgun (WGS) entry which is preliminary data.</text>
</comment>
<dbReference type="GO" id="GO:0046872">
    <property type="term" value="F:metal ion binding"/>
    <property type="evidence" value="ECO:0007669"/>
    <property type="project" value="UniProtKB-KW"/>
</dbReference>
<comment type="similarity">
    <text evidence="2 6">Belongs to the FPP/GGPP synthase family.</text>
</comment>
<proteinExistence type="inferred from homology"/>
<dbReference type="PROSITE" id="PS00723">
    <property type="entry name" value="POLYPRENYL_SYNTHASE_1"/>
    <property type="match status" value="1"/>
</dbReference>
<keyword evidence="5" id="KW-0460">Magnesium</keyword>
<keyword evidence="3 6" id="KW-0808">Transferase</keyword>
<dbReference type="CDD" id="cd00685">
    <property type="entry name" value="Trans_IPPS_HT"/>
    <property type="match status" value="1"/>
</dbReference>
<dbReference type="PANTHER" id="PTHR12001:SF69">
    <property type="entry name" value="ALL TRANS-POLYPRENYL-DIPHOSPHATE SYNTHASE PDSS1"/>
    <property type="match status" value="1"/>
</dbReference>
<dbReference type="InterPro" id="IPR000092">
    <property type="entry name" value="Polyprenyl_synt"/>
</dbReference>
<dbReference type="Proteomes" id="UP000582837">
    <property type="component" value="Unassembled WGS sequence"/>
</dbReference>
<dbReference type="EC" id="2.5.1.90" evidence="7"/>
<name>A0A841GUK7_9BACT</name>
<accession>A0A841GUK7</accession>
<dbReference type="Pfam" id="PF00348">
    <property type="entry name" value="polyprenyl_synt"/>
    <property type="match status" value="1"/>
</dbReference>
<dbReference type="PANTHER" id="PTHR12001">
    <property type="entry name" value="GERANYLGERANYL PYROPHOSPHATE SYNTHASE"/>
    <property type="match status" value="1"/>
</dbReference>
<dbReference type="GO" id="GO:0008299">
    <property type="term" value="P:isoprenoid biosynthetic process"/>
    <property type="evidence" value="ECO:0007669"/>
    <property type="project" value="InterPro"/>
</dbReference>
<dbReference type="InterPro" id="IPR008949">
    <property type="entry name" value="Isoprenoid_synthase_dom_sf"/>
</dbReference>
<dbReference type="Gene3D" id="1.10.600.10">
    <property type="entry name" value="Farnesyl Diphosphate Synthase"/>
    <property type="match status" value="1"/>
</dbReference>
<organism evidence="7 8">
    <name type="scientific">Longimicrobium terrae</name>
    <dbReference type="NCBI Taxonomy" id="1639882"/>
    <lineage>
        <taxon>Bacteria</taxon>
        <taxon>Pseudomonadati</taxon>
        <taxon>Gemmatimonadota</taxon>
        <taxon>Longimicrobiia</taxon>
        <taxon>Longimicrobiales</taxon>
        <taxon>Longimicrobiaceae</taxon>
        <taxon>Longimicrobium</taxon>
    </lineage>
</organism>
<dbReference type="GO" id="GO:0106350">
    <property type="term" value="F:all-trans-octaprenyl-diphosphate synthase activity"/>
    <property type="evidence" value="ECO:0007669"/>
    <property type="project" value="UniProtKB-EC"/>
</dbReference>
<evidence type="ECO:0000256" key="5">
    <source>
        <dbReference type="ARBA" id="ARBA00022842"/>
    </source>
</evidence>